<organism evidence="2 3">
    <name type="scientific">Massilia genomosp. 1</name>
    <dbReference type="NCBI Taxonomy" id="2609280"/>
    <lineage>
        <taxon>Bacteria</taxon>
        <taxon>Pseudomonadati</taxon>
        <taxon>Pseudomonadota</taxon>
        <taxon>Betaproteobacteria</taxon>
        <taxon>Burkholderiales</taxon>
        <taxon>Oxalobacteraceae</taxon>
        <taxon>Telluria group</taxon>
        <taxon>Massilia</taxon>
    </lineage>
</organism>
<protein>
    <submittedName>
        <fullName evidence="2">Uncharacterized protein</fullName>
    </submittedName>
</protein>
<feature type="signal peptide" evidence="1">
    <location>
        <begin position="1"/>
        <end position="27"/>
    </location>
</feature>
<dbReference type="Proteomes" id="UP000610594">
    <property type="component" value="Unassembled WGS sequence"/>
</dbReference>
<keyword evidence="3" id="KW-1185">Reference proteome</keyword>
<dbReference type="RefSeq" id="WP_167236107.1">
    <property type="nucleotide sequence ID" value="NZ_WHJF01000011.1"/>
</dbReference>
<feature type="chain" id="PRO_5045106472" evidence="1">
    <location>
        <begin position="28"/>
        <end position="267"/>
    </location>
</feature>
<proteinExistence type="predicted"/>
<name>A0ABX0MPF5_9BURK</name>
<sequence>MTVSVNRTMLAALALALALLVGGMALAAPAIEQILPPAGLYRLDSASTSSLPAPAPANRVDTRVDGSSGDIVRRERVAGADSGEKVYEGKGPVTHCIRPRRISDALYSSAVALVSCPDQSSQVGADGVLVHTANCPAAVVTLTIRRIDKVTWDYDTVSATRASDPAADLAWMRPVLEREAAQGKTAQARARAAQQLLDLPRLQRELAEKQVAVNVEFAKALRNAKTPEEAEAVRAAMAQSGKSVATDTRQRVRWTRIGNTCAAGSGG</sequence>
<keyword evidence="1" id="KW-0732">Signal</keyword>
<evidence type="ECO:0000313" key="3">
    <source>
        <dbReference type="Proteomes" id="UP000610594"/>
    </source>
</evidence>
<comment type="caution">
    <text evidence="2">The sequence shown here is derived from an EMBL/GenBank/DDBJ whole genome shotgun (WGS) entry which is preliminary data.</text>
</comment>
<accession>A0ABX0MPF5</accession>
<evidence type="ECO:0000313" key="2">
    <source>
        <dbReference type="EMBL" id="NHZ61878.1"/>
    </source>
</evidence>
<gene>
    <name evidence="2" type="ORF">F1735_06115</name>
</gene>
<reference evidence="2 3" key="1">
    <citation type="submission" date="2019-10" db="EMBL/GenBank/DDBJ databases">
        <title>Taxonomy of Antarctic Massilia spp.: description of Massilia rubra sp. nov., Massilia aquatica sp. nov., Massilia mucilaginosa sp. nov., Massilia frigida sp. nov. isolated from streams, lakes and regoliths.</title>
        <authorList>
            <person name="Holochova P."/>
            <person name="Sedlacek I."/>
            <person name="Kralova S."/>
            <person name="Maslanova I."/>
            <person name="Busse H.-J."/>
            <person name="Stankova E."/>
            <person name="Vrbovska V."/>
            <person name="Kovarovic V."/>
            <person name="Bartak M."/>
            <person name="Svec P."/>
            <person name="Pantucek R."/>
        </authorList>
    </citation>
    <scope>NUCLEOTIDE SEQUENCE [LARGE SCALE GENOMIC DNA]</scope>
    <source>
        <strain evidence="2 3">CCM 8694</strain>
    </source>
</reference>
<dbReference type="EMBL" id="WHJF01000011">
    <property type="protein sequence ID" value="NHZ61878.1"/>
    <property type="molecule type" value="Genomic_DNA"/>
</dbReference>
<evidence type="ECO:0000256" key="1">
    <source>
        <dbReference type="SAM" id="SignalP"/>
    </source>
</evidence>